<comment type="caution">
    <text evidence="1">The sequence shown here is derived from an EMBL/GenBank/DDBJ whole genome shotgun (WGS) entry which is preliminary data.</text>
</comment>
<dbReference type="Proteomes" id="UP000179241">
    <property type="component" value="Unassembled WGS sequence"/>
</dbReference>
<name>A0A1F8CNP9_9BACT</name>
<protein>
    <recommendedName>
        <fullName evidence="3">Glutaredoxin domain-containing protein</fullName>
    </recommendedName>
</protein>
<organism evidence="1 2">
    <name type="scientific">Candidatus Woesebacteria bacterium RIFOXYA1_FULL_43_9</name>
    <dbReference type="NCBI Taxonomy" id="1802534"/>
    <lineage>
        <taxon>Bacteria</taxon>
        <taxon>Candidatus Woeseibacteriota</taxon>
    </lineage>
</organism>
<accession>A0A1F8CNP9</accession>
<gene>
    <name evidence="1" type="ORF">A2188_01440</name>
</gene>
<reference evidence="1 2" key="1">
    <citation type="journal article" date="2016" name="Nat. Commun.">
        <title>Thousands of microbial genomes shed light on interconnected biogeochemical processes in an aquifer system.</title>
        <authorList>
            <person name="Anantharaman K."/>
            <person name="Brown C.T."/>
            <person name="Hug L.A."/>
            <person name="Sharon I."/>
            <person name="Castelle C.J."/>
            <person name="Probst A.J."/>
            <person name="Thomas B.C."/>
            <person name="Singh A."/>
            <person name="Wilkins M.J."/>
            <person name="Karaoz U."/>
            <person name="Brodie E.L."/>
            <person name="Williams K.H."/>
            <person name="Hubbard S.S."/>
            <person name="Banfield J.F."/>
        </authorList>
    </citation>
    <scope>NUCLEOTIDE SEQUENCE [LARGE SCALE GENOMIC DNA]</scope>
</reference>
<dbReference type="InterPro" id="IPR036249">
    <property type="entry name" value="Thioredoxin-like_sf"/>
</dbReference>
<evidence type="ECO:0000313" key="2">
    <source>
        <dbReference type="Proteomes" id="UP000179241"/>
    </source>
</evidence>
<dbReference type="SUPFAM" id="SSF52833">
    <property type="entry name" value="Thioredoxin-like"/>
    <property type="match status" value="1"/>
</dbReference>
<sequence>MNKTVILAVTATLVILIGGAFLFTRPSTLPPITNLEYYWGNGCPHCKVVAEFMDTWDKKDTVKMDKFEVWYNSKNARQFNERVKLCNFTPEEMGVPVLITPDSRCFTGDTPIIDYLKSL</sequence>
<evidence type="ECO:0000313" key="1">
    <source>
        <dbReference type="EMBL" id="OGM77185.1"/>
    </source>
</evidence>
<dbReference type="EMBL" id="MGHU01000030">
    <property type="protein sequence ID" value="OGM77185.1"/>
    <property type="molecule type" value="Genomic_DNA"/>
</dbReference>
<evidence type="ECO:0008006" key="3">
    <source>
        <dbReference type="Google" id="ProtNLM"/>
    </source>
</evidence>
<dbReference type="AlphaFoldDB" id="A0A1F8CNP9"/>
<proteinExistence type="predicted"/>